<dbReference type="PANTHER" id="PTHR34220:SF7">
    <property type="entry name" value="SENSOR HISTIDINE KINASE YPDA"/>
    <property type="match status" value="1"/>
</dbReference>
<comment type="caution">
    <text evidence="4">The sequence shown here is derived from an EMBL/GenBank/DDBJ whole genome shotgun (WGS) entry which is preliminary data.</text>
</comment>
<keyword evidence="2" id="KW-0812">Transmembrane</keyword>
<keyword evidence="4" id="KW-0808">Transferase</keyword>
<dbReference type="GO" id="GO:0016301">
    <property type="term" value="F:kinase activity"/>
    <property type="evidence" value="ECO:0007669"/>
    <property type="project" value="UniProtKB-KW"/>
</dbReference>
<name>A0ABS9KZC9_9BACT</name>
<evidence type="ECO:0000313" key="5">
    <source>
        <dbReference type="Proteomes" id="UP001165367"/>
    </source>
</evidence>
<proteinExistence type="predicted"/>
<reference evidence="4" key="1">
    <citation type="submission" date="2022-01" db="EMBL/GenBank/DDBJ databases">
        <authorList>
            <person name="Jo J.-H."/>
            <person name="Im W.-T."/>
        </authorList>
    </citation>
    <scope>NUCLEOTIDE SEQUENCE</scope>
    <source>
        <strain evidence="4">NA20</strain>
    </source>
</reference>
<feature type="transmembrane region" description="Helical" evidence="2">
    <location>
        <begin position="15"/>
        <end position="34"/>
    </location>
</feature>
<dbReference type="EMBL" id="JAKLTR010000025">
    <property type="protein sequence ID" value="MCG2617737.1"/>
    <property type="molecule type" value="Genomic_DNA"/>
</dbReference>
<evidence type="ECO:0000256" key="2">
    <source>
        <dbReference type="SAM" id="Phobius"/>
    </source>
</evidence>
<dbReference type="PANTHER" id="PTHR34220">
    <property type="entry name" value="SENSOR HISTIDINE KINASE YPDA"/>
    <property type="match status" value="1"/>
</dbReference>
<dbReference type="InterPro" id="IPR050640">
    <property type="entry name" value="Bact_2-comp_sensor_kinase"/>
</dbReference>
<gene>
    <name evidence="4" type="ORF">LZZ85_25775</name>
</gene>
<evidence type="ECO:0000256" key="1">
    <source>
        <dbReference type="SAM" id="Coils"/>
    </source>
</evidence>
<feature type="coiled-coil region" evidence="1">
    <location>
        <begin position="139"/>
        <end position="166"/>
    </location>
</feature>
<dbReference type="InterPro" id="IPR010559">
    <property type="entry name" value="Sig_transdc_His_kin_internal"/>
</dbReference>
<sequence length="344" mass="39913">MSTLQTKRFVKHRHIFIEVVCWLFAYVLFSFYLTQRLGNLAYAVSISTSAFLFFTAIVYTYSLWLYPRYYHKNRKLLFALIALLFLAVMSFPRLLTELVFFKTVFSGNTFFSAGRSHLSYIITTNSLALLIAILLKGAKEAALLRSKQAELENRQLLTELKLLKAQLHPHFLFNALNNIYYEVYKESPKGALLIEKLSDMMRFFLHITSKERIDLRHEVEFIRNYVMLEQIRFDDSLQISFTAEETASANIPPMLLVPLVENVFKHGIDKLEGSNQIELELKTDNGFIIFKTKNRLHLHNASNENSTGLDNLRERLNILFPTNYSLTTESINGYYYSVLKIPAA</sequence>
<feature type="domain" description="Signal transduction histidine kinase internal region" evidence="3">
    <location>
        <begin position="158"/>
        <end position="237"/>
    </location>
</feature>
<keyword evidence="1" id="KW-0175">Coiled coil</keyword>
<dbReference type="Gene3D" id="3.30.565.10">
    <property type="entry name" value="Histidine kinase-like ATPase, C-terminal domain"/>
    <property type="match status" value="1"/>
</dbReference>
<dbReference type="InterPro" id="IPR036890">
    <property type="entry name" value="HATPase_C_sf"/>
</dbReference>
<keyword evidence="2" id="KW-1133">Transmembrane helix</keyword>
<evidence type="ECO:0000313" key="4">
    <source>
        <dbReference type="EMBL" id="MCG2617737.1"/>
    </source>
</evidence>
<keyword evidence="2" id="KW-0472">Membrane</keyword>
<organism evidence="4 5">
    <name type="scientific">Terrimonas ginsenosidimutans</name>
    <dbReference type="NCBI Taxonomy" id="2908004"/>
    <lineage>
        <taxon>Bacteria</taxon>
        <taxon>Pseudomonadati</taxon>
        <taxon>Bacteroidota</taxon>
        <taxon>Chitinophagia</taxon>
        <taxon>Chitinophagales</taxon>
        <taxon>Chitinophagaceae</taxon>
        <taxon>Terrimonas</taxon>
    </lineage>
</organism>
<protein>
    <submittedName>
        <fullName evidence="4">Histidine kinase</fullName>
    </submittedName>
</protein>
<feature type="transmembrane region" description="Helical" evidence="2">
    <location>
        <begin position="116"/>
        <end position="135"/>
    </location>
</feature>
<dbReference type="Proteomes" id="UP001165367">
    <property type="component" value="Unassembled WGS sequence"/>
</dbReference>
<accession>A0ABS9KZC9</accession>
<feature type="transmembrane region" description="Helical" evidence="2">
    <location>
        <begin position="76"/>
        <end position="96"/>
    </location>
</feature>
<dbReference type="RefSeq" id="WP_237876555.1">
    <property type="nucleotide sequence ID" value="NZ_JAKLTR010000025.1"/>
</dbReference>
<feature type="transmembrane region" description="Helical" evidence="2">
    <location>
        <begin position="40"/>
        <end position="64"/>
    </location>
</feature>
<evidence type="ECO:0000259" key="3">
    <source>
        <dbReference type="Pfam" id="PF06580"/>
    </source>
</evidence>
<dbReference type="Pfam" id="PF06580">
    <property type="entry name" value="His_kinase"/>
    <property type="match status" value="1"/>
</dbReference>
<keyword evidence="5" id="KW-1185">Reference proteome</keyword>
<keyword evidence="4" id="KW-0418">Kinase</keyword>